<dbReference type="Gene3D" id="1.10.8.60">
    <property type="match status" value="1"/>
</dbReference>
<evidence type="ECO:0000313" key="4">
    <source>
        <dbReference type="Proteomes" id="UP000236333"/>
    </source>
</evidence>
<gene>
    <name evidence="3" type="ORF">TSOC_001135</name>
</gene>
<organism evidence="3 4">
    <name type="scientific">Tetrabaena socialis</name>
    <dbReference type="NCBI Taxonomy" id="47790"/>
    <lineage>
        <taxon>Eukaryota</taxon>
        <taxon>Viridiplantae</taxon>
        <taxon>Chlorophyta</taxon>
        <taxon>core chlorophytes</taxon>
        <taxon>Chlorophyceae</taxon>
        <taxon>CS clade</taxon>
        <taxon>Chlamydomonadales</taxon>
        <taxon>Tetrabaenaceae</taxon>
        <taxon>Tetrabaena</taxon>
    </lineage>
</organism>
<dbReference type="AlphaFoldDB" id="A0A2J8AHJ1"/>
<evidence type="ECO:0000259" key="2">
    <source>
        <dbReference type="Pfam" id="PF00004"/>
    </source>
</evidence>
<evidence type="ECO:0000313" key="3">
    <source>
        <dbReference type="EMBL" id="PNH11976.1"/>
    </source>
</evidence>
<feature type="region of interest" description="Disordered" evidence="1">
    <location>
        <begin position="246"/>
        <end position="276"/>
    </location>
</feature>
<dbReference type="GO" id="GO:0015630">
    <property type="term" value="C:microtubule cytoskeleton"/>
    <property type="evidence" value="ECO:0007669"/>
    <property type="project" value="TreeGrafter"/>
</dbReference>
<feature type="compositionally biased region" description="Low complexity" evidence="1">
    <location>
        <begin position="603"/>
        <end position="624"/>
    </location>
</feature>
<dbReference type="PANTHER" id="PTHR23074:SF19">
    <property type="entry name" value="KATANIN P60 ATPASE-CONTAINING SUBUNIT A1"/>
    <property type="match status" value="1"/>
</dbReference>
<dbReference type="EMBL" id="PGGS01000017">
    <property type="protein sequence ID" value="PNH11976.1"/>
    <property type="molecule type" value="Genomic_DNA"/>
</dbReference>
<accession>A0A2J8AHJ1</accession>
<feature type="compositionally biased region" description="Low complexity" evidence="1">
    <location>
        <begin position="246"/>
        <end position="266"/>
    </location>
</feature>
<dbReference type="OrthoDB" id="550300at2759"/>
<dbReference type="GO" id="GO:0051013">
    <property type="term" value="P:microtubule severing"/>
    <property type="evidence" value="ECO:0007669"/>
    <property type="project" value="TreeGrafter"/>
</dbReference>
<dbReference type="InterPro" id="IPR027417">
    <property type="entry name" value="P-loop_NTPase"/>
</dbReference>
<feature type="region of interest" description="Disordered" evidence="1">
    <location>
        <begin position="834"/>
        <end position="867"/>
    </location>
</feature>
<dbReference type="InterPro" id="IPR050304">
    <property type="entry name" value="MT-severing_AAA_ATPase"/>
</dbReference>
<feature type="region of interest" description="Disordered" evidence="1">
    <location>
        <begin position="321"/>
        <end position="343"/>
    </location>
</feature>
<dbReference type="Pfam" id="PF00004">
    <property type="entry name" value="AAA"/>
    <property type="match status" value="1"/>
</dbReference>
<keyword evidence="4" id="KW-1185">Reference proteome</keyword>
<reference evidence="3 4" key="1">
    <citation type="journal article" date="2017" name="Mol. Biol. Evol.">
        <title>The 4-celled Tetrabaena socialis nuclear genome reveals the essential components for genetic control of cell number at the origin of multicellularity in the volvocine lineage.</title>
        <authorList>
            <person name="Featherston J."/>
            <person name="Arakaki Y."/>
            <person name="Hanschen E.R."/>
            <person name="Ferris P.J."/>
            <person name="Michod R.E."/>
            <person name="Olson B.J.S.C."/>
            <person name="Nozaki H."/>
            <person name="Durand P.M."/>
        </authorList>
    </citation>
    <scope>NUCLEOTIDE SEQUENCE [LARGE SCALE GENOMIC DNA]</scope>
    <source>
        <strain evidence="3 4">NIES-571</strain>
    </source>
</reference>
<dbReference type="SUPFAM" id="SSF52540">
    <property type="entry name" value="P-loop containing nucleoside triphosphate hydrolases"/>
    <property type="match status" value="1"/>
</dbReference>
<name>A0A2J8AHJ1_9CHLO</name>
<dbReference type="Proteomes" id="UP000236333">
    <property type="component" value="Unassembled WGS sequence"/>
</dbReference>
<feature type="compositionally biased region" description="Acidic residues" evidence="1">
    <location>
        <begin position="79"/>
        <end position="88"/>
    </location>
</feature>
<dbReference type="PANTHER" id="PTHR23074">
    <property type="entry name" value="AAA DOMAIN-CONTAINING"/>
    <property type="match status" value="1"/>
</dbReference>
<feature type="region of interest" description="Disordered" evidence="1">
    <location>
        <begin position="57"/>
        <end position="131"/>
    </location>
</feature>
<dbReference type="GO" id="GO:0005524">
    <property type="term" value="F:ATP binding"/>
    <property type="evidence" value="ECO:0007669"/>
    <property type="project" value="InterPro"/>
</dbReference>
<comment type="caution">
    <text evidence="3">The sequence shown here is derived from an EMBL/GenBank/DDBJ whole genome shotgun (WGS) entry which is preliminary data.</text>
</comment>
<protein>
    <submittedName>
        <fullName evidence="3">Fidgetin</fullName>
    </submittedName>
</protein>
<dbReference type="GO" id="GO:0016887">
    <property type="term" value="F:ATP hydrolysis activity"/>
    <property type="evidence" value="ECO:0007669"/>
    <property type="project" value="InterPro"/>
</dbReference>
<feature type="compositionally biased region" description="Low complexity" evidence="1">
    <location>
        <begin position="538"/>
        <end position="554"/>
    </location>
</feature>
<evidence type="ECO:0000256" key="1">
    <source>
        <dbReference type="SAM" id="MobiDB-lite"/>
    </source>
</evidence>
<feature type="region of interest" description="Disordered" evidence="1">
    <location>
        <begin position="501"/>
        <end position="624"/>
    </location>
</feature>
<feature type="domain" description="ATPase AAA-type core" evidence="2">
    <location>
        <begin position="629"/>
        <end position="769"/>
    </location>
</feature>
<sequence>MDEQVELSRLDESRAALRALSRTALQARAKKLGVRANRKSIDIIEVIVKAQTLAGPRAGAAEVDGSSTCCAADERGATSDEEDEDNAENVDPAALPSNSNDTPVAARPALKCAPSPAPTGTPAVAARSVAPDTSPAATDSLFTFAAAPLHTAASAHFPTTAAATTPTLSAKAAAPAAHAAAAPHCLPAATTTPKLSDLAAHASALALAAKLTSMRLESSAAAGPAPASQLRAWTLLPRAAEPLASLQHHQLQQDLPPAGPAAQAQAWRGPDMGGREGVEVGGGCAPSSGSGGAVAVLAATPLPAQQREQGEENEAVRRLAFGGASPQPGDGGEPSTAAEAAQGPAQRCAAMAAQACAAPHAPASLALPPPGATVKATAVHITARTPLRQQRLLGVGLAPPALLGPTAATPGAQGPIGTGGATPLLLPRTPAAGGLRTPARRVAVCTDEAQARALDAWVLQHLLTPAGAAPGLQWRDLVGLDSVKQRLQVICGTVQAEGCGISSSSSPLTGQPAAGPLTVGSPAPGQASSPHQPPPMTRPAAPASVTPPSTTRAARSSTAKPGGVAARSSSSSSSSSNTSQAGGDAVGQGRADRTGLSRPPPAAARSLSARSTAGGSPCAPSQPAPAAAVLLHGPAGVGKGCLARALAAGLGASYIGLADLAERTAPYGFQAHAVLRAAFRVASQTSGPVVVHLADVEQLVGAEALEKGQEQRRVRTELMVAVDELLLQPRARRSPAATGKPLSVVVLSTSSRPLALDDALASCLGRTDRLLALLPDSDAREALLVGQLAAEGADLGVEQVVRLARQTEGMPCAEIKAACDRAVVAAAARREARPAALGSGRRSGTGSRIPGPQPAGGAAASSASAAPTTPLCEGDMVAAISVGRRTAPQEVTALELWHERLGAVGLPPMLQTAR</sequence>
<dbReference type="InterPro" id="IPR003959">
    <property type="entry name" value="ATPase_AAA_core"/>
</dbReference>
<proteinExistence type="predicted"/>
<dbReference type="Gene3D" id="3.40.50.300">
    <property type="entry name" value="P-loop containing nucleotide triphosphate hydrolases"/>
    <property type="match status" value="1"/>
</dbReference>